<dbReference type="Proteomes" id="UP000250235">
    <property type="component" value="Unassembled WGS sequence"/>
</dbReference>
<dbReference type="AlphaFoldDB" id="A0A2Z7CI89"/>
<reference evidence="2 3" key="1">
    <citation type="journal article" date="2015" name="Proc. Natl. Acad. Sci. U.S.A.">
        <title>The resurrection genome of Boea hygrometrica: A blueprint for survival of dehydration.</title>
        <authorList>
            <person name="Xiao L."/>
            <person name="Yang G."/>
            <person name="Zhang L."/>
            <person name="Yang X."/>
            <person name="Zhao S."/>
            <person name="Ji Z."/>
            <person name="Zhou Q."/>
            <person name="Hu M."/>
            <person name="Wang Y."/>
            <person name="Chen M."/>
            <person name="Xu Y."/>
            <person name="Jin H."/>
            <person name="Xiao X."/>
            <person name="Hu G."/>
            <person name="Bao F."/>
            <person name="Hu Y."/>
            <person name="Wan P."/>
            <person name="Li L."/>
            <person name="Deng X."/>
            <person name="Kuang T."/>
            <person name="Xiang C."/>
            <person name="Zhu J.K."/>
            <person name="Oliver M.J."/>
            <person name="He Y."/>
        </authorList>
    </citation>
    <scope>NUCLEOTIDE SEQUENCE [LARGE SCALE GENOMIC DNA]</scope>
    <source>
        <strain evidence="3">cv. XS01</strain>
    </source>
</reference>
<evidence type="ECO:0000313" key="3">
    <source>
        <dbReference type="Proteomes" id="UP000250235"/>
    </source>
</evidence>
<feature type="compositionally biased region" description="Polar residues" evidence="1">
    <location>
        <begin position="1"/>
        <end position="25"/>
    </location>
</feature>
<keyword evidence="3" id="KW-1185">Reference proteome</keyword>
<proteinExistence type="predicted"/>
<accession>A0A2Z7CI89</accession>
<organism evidence="2 3">
    <name type="scientific">Dorcoceras hygrometricum</name>
    <dbReference type="NCBI Taxonomy" id="472368"/>
    <lineage>
        <taxon>Eukaryota</taxon>
        <taxon>Viridiplantae</taxon>
        <taxon>Streptophyta</taxon>
        <taxon>Embryophyta</taxon>
        <taxon>Tracheophyta</taxon>
        <taxon>Spermatophyta</taxon>
        <taxon>Magnoliopsida</taxon>
        <taxon>eudicotyledons</taxon>
        <taxon>Gunneridae</taxon>
        <taxon>Pentapetalae</taxon>
        <taxon>asterids</taxon>
        <taxon>lamiids</taxon>
        <taxon>Lamiales</taxon>
        <taxon>Gesneriaceae</taxon>
        <taxon>Didymocarpoideae</taxon>
        <taxon>Trichosporeae</taxon>
        <taxon>Loxocarpinae</taxon>
        <taxon>Dorcoceras</taxon>
    </lineage>
</organism>
<evidence type="ECO:0000256" key="1">
    <source>
        <dbReference type="SAM" id="MobiDB-lite"/>
    </source>
</evidence>
<sequence length="50" mass="5444">MQQRAPDSPPSRGTINMISGGSTEGDSNRARNSGKRRLENMQVLTAEVLE</sequence>
<dbReference type="EMBL" id="KQ995380">
    <property type="protein sequence ID" value="KZV46782.1"/>
    <property type="molecule type" value="Genomic_DNA"/>
</dbReference>
<name>A0A2Z7CI89_9LAMI</name>
<feature type="region of interest" description="Disordered" evidence="1">
    <location>
        <begin position="1"/>
        <end position="50"/>
    </location>
</feature>
<evidence type="ECO:0000313" key="2">
    <source>
        <dbReference type="EMBL" id="KZV46782.1"/>
    </source>
</evidence>
<protein>
    <submittedName>
        <fullName evidence="2">Uncharacterized protein</fullName>
    </submittedName>
</protein>
<gene>
    <name evidence="2" type="ORF">F511_15342</name>
</gene>